<gene>
    <name evidence="1" type="ORF">H6B30_04555</name>
</gene>
<comment type="caution">
    <text evidence="1">The sequence shown here is derived from an EMBL/GenBank/DDBJ whole genome shotgun (WGS) entry which is preliminary data.</text>
</comment>
<dbReference type="Proteomes" id="UP000764045">
    <property type="component" value="Unassembled WGS sequence"/>
</dbReference>
<sequence>MTTPEIEELKILLEQDFGKTLSTTTDFEVFSLYIQKKTNERVSPSTLKRLWGYVSDKHKPRIETLDHLSMCLGHKNYAKFIQWLKTSTRYNSSFFAAEQLASNEIQKGCTVEIGWSPNRIVTLSYLGESQYEVVSSANSKMQKGDRFTTGCFIKQQPLYLPFIERNGKRTAPFVAGRNGGLTIINMK</sequence>
<protein>
    <submittedName>
        <fullName evidence="1">Uncharacterized protein</fullName>
    </submittedName>
</protein>
<dbReference type="RefSeq" id="WP_205108363.1">
    <property type="nucleotide sequence ID" value="NZ_JACJJL010000005.1"/>
</dbReference>
<evidence type="ECO:0000313" key="1">
    <source>
        <dbReference type="EMBL" id="MBM6661034.1"/>
    </source>
</evidence>
<evidence type="ECO:0000313" key="2">
    <source>
        <dbReference type="Proteomes" id="UP000764045"/>
    </source>
</evidence>
<proteinExistence type="predicted"/>
<name>A0A938WKV6_9BACT</name>
<accession>A0A938WKV6</accession>
<dbReference type="AlphaFoldDB" id="A0A938WKV6"/>
<dbReference type="EMBL" id="JACJJL010000005">
    <property type="protein sequence ID" value="MBM6661034.1"/>
    <property type="molecule type" value="Genomic_DNA"/>
</dbReference>
<reference evidence="1 2" key="1">
    <citation type="journal article" date="2021" name="Sci. Rep.">
        <title>The distribution of antibiotic resistance genes in chicken gut microbiota commensals.</title>
        <authorList>
            <person name="Juricova H."/>
            <person name="Matiasovicova J."/>
            <person name="Kubasova T."/>
            <person name="Cejkova D."/>
            <person name="Rychlik I."/>
        </authorList>
    </citation>
    <scope>NUCLEOTIDE SEQUENCE [LARGE SCALE GENOMIC DNA]</scope>
    <source>
        <strain evidence="1 2">An819</strain>
    </source>
</reference>
<keyword evidence="2" id="KW-1185">Reference proteome</keyword>
<organism evidence="1 2">
    <name type="scientific">Marseilla massiliensis</name>
    <dbReference type="NCBI Taxonomy" id="1841864"/>
    <lineage>
        <taxon>Bacteria</taxon>
        <taxon>Pseudomonadati</taxon>
        <taxon>Bacteroidota</taxon>
        <taxon>Bacteroidia</taxon>
        <taxon>Bacteroidales</taxon>
        <taxon>Prevotellaceae</taxon>
        <taxon>Marseilla</taxon>
    </lineage>
</organism>